<comment type="subcellular location">
    <subcellularLocation>
        <location evidence="1">Cell inner membrane</location>
        <topology evidence="1">Multi-pass membrane protein</topology>
    </subcellularLocation>
</comment>
<dbReference type="SUPFAM" id="SSF82714">
    <property type="entry name" value="Multidrug efflux transporter AcrB TolC docking domain, DN and DC subdomains"/>
    <property type="match status" value="2"/>
</dbReference>
<dbReference type="PANTHER" id="PTHR32063:SF9">
    <property type="entry name" value="SIMILAR TO MULTIDRUG RESISTANCE PROTEIN MEXB"/>
    <property type="match status" value="1"/>
</dbReference>
<dbReference type="GO" id="GO:0015562">
    <property type="term" value="F:efflux transmembrane transporter activity"/>
    <property type="evidence" value="ECO:0007669"/>
    <property type="project" value="InterPro"/>
</dbReference>
<dbReference type="Gene3D" id="3.30.70.1320">
    <property type="entry name" value="Multidrug efflux transporter AcrB pore domain like"/>
    <property type="match status" value="1"/>
</dbReference>
<dbReference type="Proteomes" id="UP000283589">
    <property type="component" value="Unassembled WGS sequence"/>
</dbReference>
<sequence length="1040" mass="113568">MKENRFIQRPVLAICISIAIVFLGLLALQSLSVEKFPDIAPPTVHVSASYMGASAETVQKAVIVPLEETINGVENMTYMESSASSGSASINIYFKQGTDPDQAAVNVQNRVSEAQGQLPSEVTKVGITVGKRQISTLAILGIYSPDDSFDESFITNYININIAPQIQRIEGVGEVRSMGATYSIRIWLNPETMAHYKLVPADITAVLDEQNIEASMGSFGENSDNVFTYTLKYRGRYQTPEEFGELVVRSTADGEVLRLKDVAEIELGDQSYSYAGGISGHHGVTMMINQTAGSNATEINSQIETLLEELSESFPAGLDYLYLQNTNDFLFASIGEVVKTLLEAIVLVVLVVFFFLHDYKLTLIPTLSLLVSLIGTFAFIYLMGFSLNLLTLFALVLVIGTVVDDAIVVVEAVQTQMDSGETNSATATSHAMHDITAAVITSTIVFMAVFIPVSFISGTSGTFYKQFGLTMAVAVAISAVNALSLSPALSALLLQRKSKDRKLTTLVKKAYSISYLALYNKYQSGLRLMFKRKWIAGIALACSIVLAVLLMNNTKTGLIPDEDTGTLFVSVSTAPGSNMQFTIGVMDQIEKIVLSYPEIKAYSRVVGHSMTGGSGSSSGMLIIQLKDWSERKGDEHSSTAIMNRLNRDMQQVTEASVFVMAPSMIDGYGTGNAVELYLQDKKGGEINDFYDVAQNFLSALNQRPEVMSAFSSFRVDYVQYVVDVDAAKCKRAGISPSDILDVISGYYGGIYASNIIRFSKVYRVIIQASPEYRLDTHSLDNIYFKNGDEMAPVSQYVTLTKTSGPESLSRFNLFNCISANVTMANGYSSGDIINAIKEVAQNTLPEGYGYEFGSSSREQSQSDNTVFILIVCVVFIYLLLCSLYESFFVPFAVILSVPFGILGCFIAAQVFDVENNIYLQTGMIMIIGLLAKTAILITEYAAQRRQTGMSIEDAAFDAAKVRLRPILMTVLTMIFGMLPLLYASGAGANGNRTLGAGVVGGMIIGTIALLFIVPPLFIIMQRLQEKYGFIIHKKKEERYE</sequence>
<keyword evidence="3" id="KW-0813">Transport</keyword>
<accession>A0A412WYX0</accession>
<feature type="transmembrane region" description="Helical" evidence="9">
    <location>
        <begin position="917"/>
        <end position="942"/>
    </location>
</feature>
<dbReference type="InterPro" id="IPR001036">
    <property type="entry name" value="Acrflvin-R"/>
</dbReference>
<feature type="transmembrane region" description="Helical" evidence="9">
    <location>
        <begin position="389"/>
        <end position="413"/>
    </location>
</feature>
<feature type="transmembrane region" description="Helical" evidence="9">
    <location>
        <begin position="363"/>
        <end position="383"/>
    </location>
</feature>
<evidence type="ECO:0000256" key="3">
    <source>
        <dbReference type="ARBA" id="ARBA00022448"/>
    </source>
</evidence>
<dbReference type="Gene3D" id="3.30.70.1430">
    <property type="entry name" value="Multidrug efflux transporter AcrB pore domain"/>
    <property type="match status" value="2"/>
</dbReference>
<keyword evidence="5" id="KW-0997">Cell inner membrane</keyword>
<dbReference type="EMBL" id="QRZA01000015">
    <property type="protein sequence ID" value="RGV33038.1"/>
    <property type="molecule type" value="Genomic_DNA"/>
</dbReference>
<keyword evidence="6 9" id="KW-0812">Transmembrane</keyword>
<evidence type="ECO:0000256" key="7">
    <source>
        <dbReference type="ARBA" id="ARBA00022989"/>
    </source>
</evidence>
<dbReference type="InterPro" id="IPR004764">
    <property type="entry name" value="MdtF-like"/>
</dbReference>
<feature type="transmembrane region" description="Helical" evidence="9">
    <location>
        <begin position="12"/>
        <end position="31"/>
    </location>
</feature>
<evidence type="ECO:0000256" key="1">
    <source>
        <dbReference type="ARBA" id="ARBA00004429"/>
    </source>
</evidence>
<dbReference type="GO" id="GO:0005886">
    <property type="term" value="C:plasma membrane"/>
    <property type="evidence" value="ECO:0007669"/>
    <property type="project" value="UniProtKB-SubCell"/>
</dbReference>
<dbReference type="PRINTS" id="PR00702">
    <property type="entry name" value="ACRIFLAVINRP"/>
</dbReference>
<dbReference type="AlphaFoldDB" id="A0A412WYX0"/>
<evidence type="ECO:0000256" key="2">
    <source>
        <dbReference type="ARBA" id="ARBA00010942"/>
    </source>
</evidence>
<feature type="transmembrane region" description="Helical" evidence="9">
    <location>
        <begin position="467"/>
        <end position="494"/>
    </location>
</feature>
<dbReference type="PANTHER" id="PTHR32063">
    <property type="match status" value="1"/>
</dbReference>
<dbReference type="RefSeq" id="WP_118260709.1">
    <property type="nucleotide sequence ID" value="NZ_CALBWO010000036.1"/>
</dbReference>
<feature type="transmembrane region" description="Helical" evidence="9">
    <location>
        <begin position="994"/>
        <end position="1019"/>
    </location>
</feature>
<dbReference type="FunFam" id="3.30.70.1430:FF:000001">
    <property type="entry name" value="Efflux pump membrane transporter"/>
    <property type="match status" value="1"/>
</dbReference>
<dbReference type="Pfam" id="PF00873">
    <property type="entry name" value="ACR_tran"/>
    <property type="match status" value="1"/>
</dbReference>
<keyword evidence="7 9" id="KW-1133">Transmembrane helix</keyword>
<keyword evidence="8 9" id="KW-0472">Membrane</keyword>
<evidence type="ECO:0000313" key="11">
    <source>
        <dbReference type="EMBL" id="RGV33038.1"/>
    </source>
</evidence>
<protein>
    <submittedName>
        <fullName evidence="11">AcrB/AcrD/AcrF family protein</fullName>
    </submittedName>
</protein>
<keyword evidence="4" id="KW-1003">Cell membrane</keyword>
<feature type="transmembrane region" description="Helical" evidence="9">
    <location>
        <begin position="891"/>
        <end position="911"/>
    </location>
</feature>
<gene>
    <name evidence="11" type="ORF">DWW18_11855</name>
</gene>
<evidence type="ECO:0000256" key="8">
    <source>
        <dbReference type="ARBA" id="ARBA00023136"/>
    </source>
</evidence>
<evidence type="ECO:0000259" key="10">
    <source>
        <dbReference type="PROSITE" id="PS50156"/>
    </source>
</evidence>
<name>A0A412WYX0_9BACT</name>
<comment type="similarity">
    <text evidence="2">Belongs to the resistance-nodulation-cell division (RND) (TC 2.A.6) family.</text>
</comment>
<reference evidence="11 12" key="1">
    <citation type="submission" date="2018-08" db="EMBL/GenBank/DDBJ databases">
        <title>A genome reference for cultivated species of the human gut microbiota.</title>
        <authorList>
            <person name="Zou Y."/>
            <person name="Xue W."/>
            <person name="Luo G."/>
        </authorList>
    </citation>
    <scope>NUCLEOTIDE SEQUENCE [LARGE SCALE GENOMIC DNA]</scope>
    <source>
        <strain evidence="11 12">AF14-49</strain>
    </source>
</reference>
<evidence type="ECO:0000256" key="5">
    <source>
        <dbReference type="ARBA" id="ARBA00022519"/>
    </source>
</evidence>
<dbReference type="NCBIfam" id="TIGR00915">
    <property type="entry name" value="2A0602"/>
    <property type="match status" value="1"/>
</dbReference>
<feature type="transmembrane region" description="Helical" evidence="9">
    <location>
        <begin position="337"/>
        <end position="356"/>
    </location>
</feature>
<dbReference type="GO" id="GO:0009636">
    <property type="term" value="P:response to toxic substance"/>
    <property type="evidence" value="ECO:0007669"/>
    <property type="project" value="UniProtKB-ARBA"/>
</dbReference>
<dbReference type="Gene3D" id="3.30.70.1440">
    <property type="entry name" value="Multidrug efflux transporter AcrB pore domain"/>
    <property type="match status" value="1"/>
</dbReference>
<feature type="transmembrane region" description="Helical" evidence="9">
    <location>
        <begin position="866"/>
        <end position="884"/>
    </location>
</feature>
<dbReference type="SUPFAM" id="SSF82693">
    <property type="entry name" value="Multidrug efflux transporter AcrB pore domain, PN1, PN2, PC1 and PC2 subdomains"/>
    <property type="match status" value="3"/>
</dbReference>
<evidence type="ECO:0000256" key="4">
    <source>
        <dbReference type="ARBA" id="ARBA00022475"/>
    </source>
</evidence>
<dbReference type="GO" id="GO:0042910">
    <property type="term" value="F:xenobiotic transmembrane transporter activity"/>
    <property type="evidence" value="ECO:0007669"/>
    <property type="project" value="TreeGrafter"/>
</dbReference>
<dbReference type="InterPro" id="IPR000731">
    <property type="entry name" value="SSD"/>
</dbReference>
<feature type="transmembrane region" description="Helical" evidence="9">
    <location>
        <begin position="534"/>
        <end position="551"/>
    </location>
</feature>
<dbReference type="Gene3D" id="3.30.2090.10">
    <property type="entry name" value="Multidrug efflux transporter AcrB TolC docking domain, DN and DC subdomains"/>
    <property type="match status" value="2"/>
</dbReference>
<proteinExistence type="inferred from homology"/>
<evidence type="ECO:0000256" key="9">
    <source>
        <dbReference type="SAM" id="Phobius"/>
    </source>
</evidence>
<organism evidence="11 12">
    <name type="scientific">Butyricimonas virosa</name>
    <dbReference type="NCBI Taxonomy" id="544645"/>
    <lineage>
        <taxon>Bacteria</taxon>
        <taxon>Pseudomonadati</taxon>
        <taxon>Bacteroidota</taxon>
        <taxon>Bacteroidia</taxon>
        <taxon>Bacteroidales</taxon>
        <taxon>Odoribacteraceae</taxon>
        <taxon>Butyricimonas</taxon>
    </lineage>
</organism>
<feature type="domain" description="SSD" evidence="10">
    <location>
        <begin position="328"/>
        <end position="492"/>
    </location>
</feature>
<dbReference type="InterPro" id="IPR027463">
    <property type="entry name" value="AcrB_DN_DC_subdom"/>
</dbReference>
<evidence type="ECO:0000256" key="6">
    <source>
        <dbReference type="ARBA" id="ARBA00022692"/>
    </source>
</evidence>
<dbReference type="SUPFAM" id="SSF82866">
    <property type="entry name" value="Multidrug efflux transporter AcrB transmembrane domain"/>
    <property type="match status" value="2"/>
</dbReference>
<dbReference type="PROSITE" id="PS50156">
    <property type="entry name" value="SSD"/>
    <property type="match status" value="1"/>
</dbReference>
<feature type="transmembrane region" description="Helical" evidence="9">
    <location>
        <begin position="434"/>
        <end position="455"/>
    </location>
</feature>
<evidence type="ECO:0000313" key="12">
    <source>
        <dbReference type="Proteomes" id="UP000283589"/>
    </source>
</evidence>
<comment type="caution">
    <text evidence="11">The sequence shown here is derived from an EMBL/GenBank/DDBJ whole genome shotgun (WGS) entry which is preliminary data.</text>
</comment>
<dbReference type="Gene3D" id="1.20.1640.10">
    <property type="entry name" value="Multidrug efflux transporter AcrB transmembrane domain"/>
    <property type="match status" value="2"/>
</dbReference>
<feature type="transmembrane region" description="Helical" evidence="9">
    <location>
        <begin position="963"/>
        <end position="982"/>
    </location>
</feature>